<feature type="domain" description="CCHC-type" evidence="3">
    <location>
        <begin position="65"/>
        <end position="81"/>
    </location>
</feature>
<keyword evidence="5" id="KW-1185">Reference proteome</keyword>
<comment type="caution">
    <text evidence="4">The sequence shown here is derived from an EMBL/GenBank/DDBJ whole genome shotgun (WGS) entry which is preliminary data.</text>
</comment>
<evidence type="ECO:0000256" key="1">
    <source>
        <dbReference type="PROSITE-ProRule" id="PRU00047"/>
    </source>
</evidence>
<evidence type="ECO:0000313" key="4">
    <source>
        <dbReference type="EMBL" id="KAG2538670.1"/>
    </source>
</evidence>
<reference evidence="4" key="1">
    <citation type="submission" date="2020-05" db="EMBL/GenBank/DDBJ databases">
        <title>WGS assembly of Panicum virgatum.</title>
        <authorList>
            <person name="Lovell J.T."/>
            <person name="Jenkins J."/>
            <person name="Shu S."/>
            <person name="Juenger T.E."/>
            <person name="Schmutz J."/>
        </authorList>
    </citation>
    <scope>NUCLEOTIDE SEQUENCE</scope>
    <source>
        <strain evidence="4">AP13</strain>
    </source>
</reference>
<feature type="compositionally biased region" description="Basic and acidic residues" evidence="2">
    <location>
        <begin position="27"/>
        <end position="39"/>
    </location>
</feature>
<accession>A0A8T0MN04</accession>
<evidence type="ECO:0000256" key="2">
    <source>
        <dbReference type="SAM" id="MobiDB-lite"/>
    </source>
</evidence>
<dbReference type="EMBL" id="CM029054">
    <property type="protein sequence ID" value="KAG2538670.1"/>
    <property type="molecule type" value="Genomic_DNA"/>
</dbReference>
<dbReference type="InterPro" id="IPR036875">
    <property type="entry name" value="Znf_CCHC_sf"/>
</dbReference>
<gene>
    <name evidence="4" type="ORF">PVAP13_9NG419842</name>
</gene>
<dbReference type="InterPro" id="IPR001878">
    <property type="entry name" value="Znf_CCHC"/>
</dbReference>
<protein>
    <recommendedName>
        <fullName evidence="3">CCHC-type domain-containing protein</fullName>
    </recommendedName>
</protein>
<keyword evidence="1" id="KW-0862">Zinc</keyword>
<organism evidence="4 5">
    <name type="scientific">Panicum virgatum</name>
    <name type="common">Blackwell switchgrass</name>
    <dbReference type="NCBI Taxonomy" id="38727"/>
    <lineage>
        <taxon>Eukaryota</taxon>
        <taxon>Viridiplantae</taxon>
        <taxon>Streptophyta</taxon>
        <taxon>Embryophyta</taxon>
        <taxon>Tracheophyta</taxon>
        <taxon>Spermatophyta</taxon>
        <taxon>Magnoliopsida</taxon>
        <taxon>Liliopsida</taxon>
        <taxon>Poales</taxon>
        <taxon>Poaceae</taxon>
        <taxon>PACMAD clade</taxon>
        <taxon>Panicoideae</taxon>
        <taxon>Panicodae</taxon>
        <taxon>Paniceae</taxon>
        <taxon>Panicinae</taxon>
        <taxon>Panicum</taxon>
        <taxon>Panicum sect. Hiantes</taxon>
    </lineage>
</organism>
<evidence type="ECO:0000259" key="3">
    <source>
        <dbReference type="PROSITE" id="PS50158"/>
    </source>
</evidence>
<keyword evidence="1" id="KW-0479">Metal-binding</keyword>
<feature type="region of interest" description="Disordered" evidence="2">
    <location>
        <begin position="1"/>
        <end position="68"/>
    </location>
</feature>
<dbReference type="Gene3D" id="4.10.60.10">
    <property type="entry name" value="Zinc finger, CCHC-type"/>
    <property type="match status" value="1"/>
</dbReference>
<dbReference type="PROSITE" id="PS50158">
    <property type="entry name" value="ZF_CCHC"/>
    <property type="match status" value="1"/>
</dbReference>
<dbReference type="GO" id="GO:0003676">
    <property type="term" value="F:nucleic acid binding"/>
    <property type="evidence" value="ECO:0007669"/>
    <property type="project" value="InterPro"/>
</dbReference>
<name>A0A8T0MN04_PANVG</name>
<dbReference type="GO" id="GO:0008270">
    <property type="term" value="F:zinc ion binding"/>
    <property type="evidence" value="ECO:0007669"/>
    <property type="project" value="UniProtKB-KW"/>
</dbReference>
<sequence length="99" mass="10290">MAGDDVKTPLASLKKPSGGKGGADAESSDKKGGRSGGREDDNDDDGASSVRSGASGRRRSSGKGRCFNCGVRSHFSRECPKPRKEEALYGNADDEATLL</sequence>
<dbReference type="SUPFAM" id="SSF57756">
    <property type="entry name" value="Retrovirus zinc finger-like domains"/>
    <property type="match status" value="1"/>
</dbReference>
<dbReference type="Pfam" id="PF00098">
    <property type="entry name" value="zf-CCHC"/>
    <property type="match status" value="1"/>
</dbReference>
<evidence type="ECO:0000313" key="5">
    <source>
        <dbReference type="Proteomes" id="UP000823388"/>
    </source>
</evidence>
<proteinExistence type="predicted"/>
<keyword evidence="1" id="KW-0863">Zinc-finger</keyword>
<dbReference type="AlphaFoldDB" id="A0A8T0MN04"/>
<dbReference type="Proteomes" id="UP000823388">
    <property type="component" value="Chromosome 9N"/>
</dbReference>
<dbReference type="SMART" id="SM00343">
    <property type="entry name" value="ZnF_C2HC"/>
    <property type="match status" value="1"/>
</dbReference>